<evidence type="ECO:0000313" key="4">
    <source>
        <dbReference type="EMBL" id="MCS5718248.1"/>
    </source>
</evidence>
<feature type="domain" description="DUF4097" evidence="3">
    <location>
        <begin position="154"/>
        <end position="287"/>
    </location>
</feature>
<protein>
    <submittedName>
        <fullName evidence="4">DUF4097 domain-containing protein</fullName>
    </submittedName>
</protein>
<feature type="transmembrane region" description="Helical" evidence="2">
    <location>
        <begin position="37"/>
        <end position="62"/>
    </location>
</feature>
<dbReference type="EMBL" id="JANLCM010000001">
    <property type="protein sequence ID" value="MCS5718248.1"/>
    <property type="molecule type" value="Genomic_DNA"/>
</dbReference>
<keyword evidence="2" id="KW-1133">Transmembrane helix</keyword>
<evidence type="ECO:0000256" key="1">
    <source>
        <dbReference type="SAM" id="MobiDB-lite"/>
    </source>
</evidence>
<evidence type="ECO:0000313" key="5">
    <source>
        <dbReference type="Proteomes" id="UP001165584"/>
    </source>
</evidence>
<dbReference type="InterPro" id="IPR025164">
    <property type="entry name" value="Toastrack_DUF4097"/>
</dbReference>
<organism evidence="4 5">
    <name type="scientific">Herbiconiux aconitum</name>
    <dbReference type="NCBI Taxonomy" id="2970913"/>
    <lineage>
        <taxon>Bacteria</taxon>
        <taxon>Bacillati</taxon>
        <taxon>Actinomycetota</taxon>
        <taxon>Actinomycetes</taxon>
        <taxon>Micrococcales</taxon>
        <taxon>Microbacteriaceae</taxon>
        <taxon>Herbiconiux</taxon>
    </lineage>
</organism>
<gene>
    <name evidence="4" type="ORF">N1027_08860</name>
</gene>
<comment type="caution">
    <text evidence="4">The sequence shown here is derived from an EMBL/GenBank/DDBJ whole genome shotgun (WGS) entry which is preliminary data.</text>
</comment>
<dbReference type="RefSeq" id="WP_259507017.1">
    <property type="nucleotide sequence ID" value="NZ_JANLCM010000001.1"/>
</dbReference>
<dbReference type="Proteomes" id="UP001165584">
    <property type="component" value="Unassembled WGS sequence"/>
</dbReference>
<feature type="region of interest" description="Disordered" evidence="1">
    <location>
        <begin position="1"/>
        <end position="30"/>
    </location>
</feature>
<evidence type="ECO:0000256" key="2">
    <source>
        <dbReference type="SAM" id="Phobius"/>
    </source>
</evidence>
<keyword evidence="2" id="KW-0812">Transmembrane</keyword>
<proteinExistence type="predicted"/>
<name>A0ABT2GPX8_9MICO</name>
<evidence type="ECO:0000259" key="3">
    <source>
        <dbReference type="Pfam" id="PF13349"/>
    </source>
</evidence>
<keyword evidence="2" id="KW-0472">Membrane</keyword>
<accession>A0ABT2GPX8</accession>
<sequence>MSAPIPGHDGQPGQLRQPGQPPPAQSQRGGLSTTSKVLLFVGIPVIVLILLAGAATTLIFLLPGLGAAPVNETADGDGAANILVDTNNAELRFSASEDDQVHAAMEGRYSGTKPAMRLESSGDATTLRGGCPEGWLIFSRCSVVITISVPAESNLTVTTTNGKITASALDGDLDFTTMNGAVDVESPTGQVRLDTTNGAVRVSDAESSDVSAETTNGEIRLEFSEAPDTVTAKTTNGSVTVRVPDDGEDYFIEAQTTNGDIDTDGLVSDRRADRTITAETVNGGVTVDFNEG</sequence>
<keyword evidence="5" id="KW-1185">Reference proteome</keyword>
<reference evidence="4" key="1">
    <citation type="submission" date="2022-08" db="EMBL/GenBank/DDBJ databases">
        <authorList>
            <person name="Deng Y."/>
            <person name="Han X.-F."/>
            <person name="Zhang Y.-Q."/>
        </authorList>
    </citation>
    <scope>NUCLEOTIDE SEQUENCE</scope>
    <source>
        <strain evidence="4">CPCC 205763</strain>
    </source>
</reference>
<dbReference type="Pfam" id="PF13349">
    <property type="entry name" value="DUF4097"/>
    <property type="match status" value="1"/>
</dbReference>